<name>A0A875RPY7_EENNA</name>
<sequence>MSIVSKIPYGVVIKSNQFKLLHGTHALEVLNPKLDSSLLKIQPFDLIHSCTTIDDLNGITCGLYRALSAWLDNNSLSVSVLSCAYIEELLMDYRDNGLVSSSDTSDSLKDHVLVPFSLGILQFVKFVLKLGLAGVVCEEEDINTQTMDLDMIQNVPLQSVIDQIECALKWVSDKSDVSNKSDVSDKSYSFLYDSVRLLTLLLQLPSLLEINLEPFSDHQTPQVSEKLQKIVSDLTKALELLDKLGKSSDYATKINPPLNCFSTNVQKRRNNRSPPKPVVLLSFKDSIENFRRLVQDSLTILHITETRDSIQLVEFLKCCMNKREATNDEDDVLGLHVVPRSLLQLFLIRDDETILGSRKGFNIGSLLYDFMLRICVQDARILSCSDSTIQTKLQLLLGDMKVPFFHFLSCVSQNPARQRQFIGKEVIYWDKFQVESENLESSVNSSIPDNFDGGASFPIMPVASFVYFSKLISMIDLMLKSIELNLFKDLRELNVGYWLTSYLIDYLLQHLNRLLDVVKLRRKQLVVSYGKRVKGDKKKAKQLHAEQLVRSESYLNYQVSRYSIYRTMIELKLVELQVLNYFGYLKLPKLCKVSETLLFNLQLKPFQSIGVPELPSFADYNDAMAKFNDAFGQVVKNGDYIYFRKLIKSKSIDLNAFFRTIQIQLDALEWPSFLSDSIKEDLMELKRSSIYTELSLGQVVKILEKDVDNARHLDVYIERKKHHLYFPDIKVVKKEKKMIT</sequence>
<dbReference type="InterPro" id="IPR007244">
    <property type="entry name" value="Naa35_N"/>
</dbReference>
<evidence type="ECO:0000259" key="4">
    <source>
        <dbReference type="Pfam" id="PF04112"/>
    </source>
</evidence>
<comment type="similarity">
    <text evidence="2">Belongs to the MAK10 family.</text>
</comment>
<dbReference type="InterPro" id="IPR057982">
    <property type="entry name" value="TPR_NAA35"/>
</dbReference>
<evidence type="ECO:0000259" key="5">
    <source>
        <dbReference type="Pfam" id="PF25789"/>
    </source>
</evidence>
<reference evidence="6" key="1">
    <citation type="submission" date="2020-10" db="EMBL/GenBank/DDBJ databases">
        <authorList>
            <person name="Roach M.J.R."/>
        </authorList>
    </citation>
    <scope>NUCLEOTIDE SEQUENCE</scope>
    <source>
        <strain evidence="6">CBS 1945</strain>
    </source>
</reference>
<keyword evidence="7" id="KW-1185">Reference proteome</keyword>
<dbReference type="OrthoDB" id="269405at2759"/>
<dbReference type="GO" id="GO:0031417">
    <property type="term" value="C:NatC complex"/>
    <property type="evidence" value="ECO:0007669"/>
    <property type="project" value="InterPro"/>
</dbReference>
<dbReference type="InterPro" id="IPR057983">
    <property type="entry name" value="NAA35-like_N"/>
</dbReference>
<evidence type="ECO:0000256" key="2">
    <source>
        <dbReference type="ARBA" id="ARBA00006289"/>
    </source>
</evidence>
<dbReference type="KEGG" id="bnn:FOA43_002987"/>
<proteinExistence type="inferred from homology"/>
<gene>
    <name evidence="6" type="ORF">FOA43_002987</name>
</gene>
<dbReference type="AlphaFoldDB" id="A0A875RPY7"/>
<evidence type="ECO:0000313" key="6">
    <source>
        <dbReference type="EMBL" id="QPG75630.1"/>
    </source>
</evidence>
<dbReference type="PANTHER" id="PTHR21373">
    <property type="entry name" value="GLUCOSE REPRESSIBLE PROTEIN MAK10"/>
    <property type="match status" value="1"/>
</dbReference>
<comment type="subcellular location">
    <subcellularLocation>
        <location evidence="1">Cytoplasm</location>
    </subcellularLocation>
</comment>
<feature type="domain" description="NAA35-like N-terminal" evidence="4">
    <location>
        <begin position="10"/>
        <end position="161"/>
    </location>
</feature>
<dbReference type="PANTHER" id="PTHR21373:SF0">
    <property type="entry name" value="N-ALPHA-ACETYLTRANSFERASE 35, NATC AUXILIARY SUBUNIT"/>
    <property type="match status" value="1"/>
</dbReference>
<dbReference type="Proteomes" id="UP000662931">
    <property type="component" value="Chromosome 3"/>
</dbReference>
<dbReference type="EMBL" id="CP064814">
    <property type="protein sequence ID" value="QPG75630.1"/>
    <property type="molecule type" value="Genomic_DNA"/>
</dbReference>
<dbReference type="Pfam" id="PF04112">
    <property type="entry name" value="Mak10"/>
    <property type="match status" value="1"/>
</dbReference>
<dbReference type="GeneID" id="62196388"/>
<evidence type="ECO:0000313" key="7">
    <source>
        <dbReference type="Proteomes" id="UP000662931"/>
    </source>
</evidence>
<feature type="domain" description="NAA35-like TPR repeats" evidence="5">
    <location>
        <begin position="337"/>
        <end position="628"/>
    </location>
</feature>
<organism evidence="6 7">
    <name type="scientific">Eeniella nana</name>
    <name type="common">Yeast</name>
    <name type="synonym">Brettanomyces nanus</name>
    <dbReference type="NCBI Taxonomy" id="13502"/>
    <lineage>
        <taxon>Eukaryota</taxon>
        <taxon>Fungi</taxon>
        <taxon>Dikarya</taxon>
        <taxon>Ascomycota</taxon>
        <taxon>Saccharomycotina</taxon>
        <taxon>Pichiomycetes</taxon>
        <taxon>Pichiales</taxon>
        <taxon>Pichiaceae</taxon>
        <taxon>Brettanomyces</taxon>
    </lineage>
</organism>
<keyword evidence="3" id="KW-0963">Cytoplasm</keyword>
<accession>A0A875RPY7</accession>
<protein>
    <submittedName>
        <fullName evidence="6">Uncharacterized protein</fullName>
    </submittedName>
</protein>
<dbReference type="RefSeq" id="XP_038779195.1">
    <property type="nucleotide sequence ID" value="XM_038923267.1"/>
</dbReference>
<evidence type="ECO:0000256" key="1">
    <source>
        <dbReference type="ARBA" id="ARBA00004496"/>
    </source>
</evidence>
<evidence type="ECO:0000256" key="3">
    <source>
        <dbReference type="ARBA" id="ARBA00022490"/>
    </source>
</evidence>
<dbReference type="Pfam" id="PF25789">
    <property type="entry name" value="TPR_NAA35"/>
    <property type="match status" value="1"/>
</dbReference>